<feature type="compositionally biased region" description="Basic and acidic residues" evidence="2">
    <location>
        <begin position="392"/>
        <end position="401"/>
    </location>
</feature>
<dbReference type="Proteomes" id="UP000179807">
    <property type="component" value="Unassembled WGS sequence"/>
</dbReference>
<reference evidence="3" key="1">
    <citation type="submission" date="2016-10" db="EMBL/GenBank/DDBJ databases">
        <authorList>
            <person name="Benchimol M."/>
            <person name="Almeida L.G."/>
            <person name="Vasconcelos A.T."/>
            <person name="Perreira-Neves A."/>
            <person name="Rosa I.A."/>
            <person name="Tasca T."/>
            <person name="Bogo M.R."/>
            <person name="de Souza W."/>
        </authorList>
    </citation>
    <scope>NUCLEOTIDE SEQUENCE [LARGE SCALE GENOMIC DNA]</scope>
    <source>
        <strain evidence="3">K</strain>
    </source>
</reference>
<dbReference type="GeneID" id="94846739"/>
<comment type="caution">
    <text evidence="3">The sequence shown here is derived from an EMBL/GenBank/DDBJ whole genome shotgun (WGS) entry which is preliminary data.</text>
</comment>
<dbReference type="AlphaFoldDB" id="A0A1J4JCU2"/>
<proteinExistence type="predicted"/>
<name>A0A1J4JCU2_9EUKA</name>
<evidence type="ECO:0000313" key="4">
    <source>
        <dbReference type="Proteomes" id="UP000179807"/>
    </source>
</evidence>
<feature type="coiled-coil region" evidence="1">
    <location>
        <begin position="453"/>
        <end position="829"/>
    </location>
</feature>
<dbReference type="EMBL" id="MLAK01001243">
    <property type="protein sequence ID" value="OHS95483.1"/>
    <property type="molecule type" value="Genomic_DNA"/>
</dbReference>
<feature type="compositionally biased region" description="Low complexity" evidence="2">
    <location>
        <begin position="336"/>
        <end position="354"/>
    </location>
</feature>
<dbReference type="PANTHER" id="PTHR23159">
    <property type="entry name" value="CENTROSOMAL PROTEIN 2"/>
    <property type="match status" value="1"/>
</dbReference>
<dbReference type="VEuPathDB" id="TrichDB:TRFO_38437"/>
<feature type="compositionally biased region" description="Basic and acidic residues" evidence="2">
    <location>
        <begin position="357"/>
        <end position="370"/>
    </location>
</feature>
<organism evidence="3 4">
    <name type="scientific">Tritrichomonas foetus</name>
    <dbReference type="NCBI Taxonomy" id="1144522"/>
    <lineage>
        <taxon>Eukaryota</taxon>
        <taxon>Metamonada</taxon>
        <taxon>Parabasalia</taxon>
        <taxon>Tritrichomonadida</taxon>
        <taxon>Tritrichomonadidae</taxon>
        <taxon>Tritrichomonas</taxon>
    </lineage>
</organism>
<evidence type="ECO:0000313" key="3">
    <source>
        <dbReference type="EMBL" id="OHS95483.1"/>
    </source>
</evidence>
<protein>
    <submittedName>
        <fullName evidence="3">Uncharacterized protein</fullName>
    </submittedName>
</protein>
<dbReference type="PANTHER" id="PTHR23159:SF31">
    <property type="entry name" value="CENTROSOME-ASSOCIATED PROTEIN CEP250 ISOFORM X1"/>
    <property type="match status" value="1"/>
</dbReference>
<keyword evidence="1" id="KW-0175">Coiled coil</keyword>
<feature type="region of interest" description="Disordered" evidence="2">
    <location>
        <begin position="336"/>
        <end position="415"/>
    </location>
</feature>
<accession>A0A1J4JCU2</accession>
<evidence type="ECO:0000256" key="2">
    <source>
        <dbReference type="SAM" id="MobiDB-lite"/>
    </source>
</evidence>
<evidence type="ECO:0000256" key="1">
    <source>
        <dbReference type="SAM" id="Coils"/>
    </source>
</evidence>
<keyword evidence="4" id="KW-1185">Reference proteome</keyword>
<gene>
    <name evidence="3" type="ORF">TRFO_38437</name>
</gene>
<dbReference type="RefSeq" id="XP_068348620.1">
    <property type="nucleotide sequence ID" value="XM_068512035.1"/>
</dbReference>
<sequence>MMCQLPFSLKTFRTKPKILFSKYICPKNFLKEMNSMKRSRKSIEPSTELNDSHTFQKAIRNLKKQIDTDFYLTRHSINYFRALISAIETKGNNLLSEKSRDTKSFFSSWEELKETQLTLCQRPFIEIAVSYVKEHLKACYKTIFSLIEEREDISHEFHVTTQKIDELFLSLKEEVAKLAEKANSMNENDYDNDNYSYDEEGNYKTRKQSKKNHSNKNNLDITSINQLGMKFQKFSGLLHGKFSVVFKSPQYDKGTQKDHELEATFHLDLCANCLFPDPSKHFNPWEGDHLKAWEKLILQNDQIFNSIFKTNNRFKHHSRRHSDRLSERVLAEMNNSNNNFNNSIINNSNSNGNFRLSPDRYSSDRLKEKTQNIPKQRSRDRNLNKNPKNGNKYKDIEKDYISDYNSGNSENEQEDFPPISYQQQQQLFTENNISQPMKINMSDDNNENDNDYLDENEKLISKLRKQIKSLKSKLETETKRADQNEARLRAFGEDEVNFVNIQKENAILKDENVTLKTKVDELKTDNKKFQSLLTIKGKEELDQTIKNENSKLLKENEKLRIEIAKIRSNFVQYKENNQTNYKMAQIKNSTEIQENYLTLQKQIEELQEDNLKMNQKVERKNKYKQDFLTSSHLTENLHSKINEQRNLIDTKQKAIEQLQLIIEELKTKQKQILAQQSHFSTSLHSTGISSIENARSIITRISNEKIKKEEEIRQLKQKLSTEENSKDVLNMQIKTLRISESSLQEEVSRRDKQIKELNKLLEEKNLSLKELNSTKKELEQAQIENQEMVVSLKEIKENMNLLSDKNKELKIFEEKFKEANKIIVKLKNKKKIFKDQIQAKDSQIQMLRNSLNKAVQDTDI</sequence>